<evidence type="ECO:0008006" key="3">
    <source>
        <dbReference type="Google" id="ProtNLM"/>
    </source>
</evidence>
<evidence type="ECO:0000313" key="1">
    <source>
        <dbReference type="EMBL" id="MBL4931976.1"/>
    </source>
</evidence>
<comment type="caution">
    <text evidence="1">The sequence shown here is derived from an EMBL/GenBank/DDBJ whole genome shotgun (WGS) entry which is preliminary data.</text>
</comment>
<keyword evidence="2" id="KW-1185">Reference proteome</keyword>
<dbReference type="Proteomes" id="UP000623681">
    <property type="component" value="Unassembled WGS sequence"/>
</dbReference>
<proteinExistence type="predicted"/>
<accession>A0A937K326</accession>
<name>A0A937K326_9CLOT</name>
<gene>
    <name evidence="1" type="ORF">JK634_09190</name>
</gene>
<dbReference type="EMBL" id="JAESWA010000022">
    <property type="protein sequence ID" value="MBL4931976.1"/>
    <property type="molecule type" value="Genomic_DNA"/>
</dbReference>
<reference evidence="1" key="1">
    <citation type="submission" date="2021-01" db="EMBL/GenBank/DDBJ databases">
        <title>Genome public.</title>
        <authorList>
            <person name="Liu C."/>
            <person name="Sun Q."/>
        </authorList>
    </citation>
    <scope>NUCLEOTIDE SEQUENCE</scope>
    <source>
        <strain evidence="1">YIM B02565</strain>
    </source>
</reference>
<dbReference type="RefSeq" id="WP_202767355.1">
    <property type="nucleotide sequence ID" value="NZ_JAESWA010000022.1"/>
</dbReference>
<organism evidence="1 2">
    <name type="scientific">Clostridium paridis</name>
    <dbReference type="NCBI Taxonomy" id="2803863"/>
    <lineage>
        <taxon>Bacteria</taxon>
        <taxon>Bacillati</taxon>
        <taxon>Bacillota</taxon>
        <taxon>Clostridia</taxon>
        <taxon>Eubacteriales</taxon>
        <taxon>Clostridiaceae</taxon>
        <taxon>Clostridium</taxon>
    </lineage>
</organism>
<evidence type="ECO:0000313" key="2">
    <source>
        <dbReference type="Proteomes" id="UP000623681"/>
    </source>
</evidence>
<protein>
    <recommendedName>
        <fullName evidence="3">TIR domain-containing protein</fullName>
    </recommendedName>
</protein>
<sequence length="249" mass="29145">MYAAFNLILSNKLDYYYDLGTKLLDKNKALIRKGLESFIIKDGFINGTKIQSNWFPLIEADVFISYAYKDEKIAVALAGWLNENFKLKVFVDSCVWGYSEELLKIIDDGFCLEEDKEYYNYFKRNKSTSHVHMMLSIALSKMIDNTECLIFLNTPNSLNVSEVIGSTGSPWIYYEIAMTKLIRKRNPNFHRIKSPDIYVFNSNLPIKYYLEMDELIELSEDDLYIWKEKYTSGNSLDTLYEMKSLLKKD</sequence>
<dbReference type="AlphaFoldDB" id="A0A937K326"/>